<reference evidence="6 7" key="1">
    <citation type="submission" date="2016-10" db="EMBL/GenBank/DDBJ databases">
        <title>Lutibacter sp. LPB0138, isolated from marine gastropod.</title>
        <authorList>
            <person name="Kim E."/>
            <person name="Yi H."/>
        </authorList>
    </citation>
    <scope>NUCLEOTIDE SEQUENCE [LARGE SCALE GENOMIC DNA]</scope>
    <source>
        <strain evidence="6 7">LPB0138</strain>
    </source>
</reference>
<dbReference type="KEGG" id="lul:LPB138_04070"/>
<dbReference type="InterPro" id="IPR036737">
    <property type="entry name" value="OmpA-like_sf"/>
</dbReference>
<dbReference type="AlphaFoldDB" id="A0A1D8P5T5"/>
<keyword evidence="3" id="KW-0998">Cell outer membrane</keyword>
<dbReference type="SUPFAM" id="SSF49478">
    <property type="entry name" value="Cna protein B-type domain"/>
    <property type="match status" value="1"/>
</dbReference>
<sequence length="571" mass="64404">MVLFASSKKDKNLKRRDRSHNRMEYLEFYKGLIGDDGQIFGGGRYSYEKFNMFYESDITFSPDGKTIFFTLNNYIDDEYRERFNKSETKEHVLSIYRANIDDAGIATNIKSLPINNNDYSVRNPELSPDGKTLYYSSTNPEGYGDYDIYKIAINDDGTYGKEINLGPEINSKDNEFFPFMSTNNILYFSSDGHGGIGFLDIFSSTYENGEYATPTNLGGKINSEYDDFAFIVSPERHLGYFSSSRQGKGDADIYSFQVEPLAPIACNQTINGIVRNELTDAVITNTTVQLFSNGTPIETVTTDSSGLFTFDVDCETNYTIIVSKNAHSDSEKTFTTSDINNETSDFSFFIQPLECKQTIAGIVISKETKIPLLEVELSLFDGKKLIESTNSKIGGVFNFETKIDCKSNYTVIAGAKNYLPLTTDVKTTDVLNEENYLKLALEEAQEFVTIRNIVMIRSKPIYFDLNDSSIRKDAAIELDKVVEIMKNNPEIKIEINSHTDSRAADEYNLRLSDDRSKSTIAYIISQGIEAYRLSGQGYGETQLVNKCSNGVKCSEAEHQENRRTEFIVINE</sequence>
<dbReference type="PANTHER" id="PTHR30329:SF21">
    <property type="entry name" value="LIPOPROTEIN YIAD-RELATED"/>
    <property type="match status" value="1"/>
</dbReference>
<feature type="domain" description="OmpA-like" evidence="5">
    <location>
        <begin position="450"/>
        <end position="571"/>
    </location>
</feature>
<evidence type="ECO:0000259" key="5">
    <source>
        <dbReference type="PROSITE" id="PS51123"/>
    </source>
</evidence>
<dbReference type="InterPro" id="IPR050330">
    <property type="entry name" value="Bact_OuterMem_StrucFunc"/>
</dbReference>
<dbReference type="SUPFAM" id="SSF103088">
    <property type="entry name" value="OmpA-like"/>
    <property type="match status" value="1"/>
</dbReference>
<dbReference type="PROSITE" id="PS51123">
    <property type="entry name" value="OMPA_2"/>
    <property type="match status" value="1"/>
</dbReference>
<dbReference type="PANTHER" id="PTHR30329">
    <property type="entry name" value="STATOR ELEMENT OF FLAGELLAR MOTOR COMPLEX"/>
    <property type="match status" value="1"/>
</dbReference>
<dbReference type="Pfam" id="PF00691">
    <property type="entry name" value="OmpA"/>
    <property type="match status" value="1"/>
</dbReference>
<comment type="subcellular location">
    <subcellularLocation>
        <location evidence="1">Cell outer membrane</location>
    </subcellularLocation>
</comment>
<dbReference type="Pfam" id="PF13620">
    <property type="entry name" value="CarboxypepD_reg"/>
    <property type="match status" value="1"/>
</dbReference>
<name>A0A1D8P5T5_9FLAO</name>
<dbReference type="SUPFAM" id="SSF82171">
    <property type="entry name" value="DPP6 N-terminal domain-like"/>
    <property type="match status" value="1"/>
</dbReference>
<dbReference type="CDD" id="cd07185">
    <property type="entry name" value="OmpA_C-like"/>
    <property type="match status" value="1"/>
</dbReference>
<dbReference type="EMBL" id="CP017478">
    <property type="protein sequence ID" value="AOW19906.1"/>
    <property type="molecule type" value="Genomic_DNA"/>
</dbReference>
<evidence type="ECO:0000313" key="6">
    <source>
        <dbReference type="EMBL" id="AOW19906.1"/>
    </source>
</evidence>
<dbReference type="Pfam" id="PF07676">
    <property type="entry name" value="PD40"/>
    <property type="match status" value="2"/>
</dbReference>
<keyword evidence="7" id="KW-1185">Reference proteome</keyword>
<keyword evidence="2 4" id="KW-0472">Membrane</keyword>
<dbReference type="Gene3D" id="2.60.40.1120">
    <property type="entry name" value="Carboxypeptidase-like, regulatory domain"/>
    <property type="match status" value="1"/>
</dbReference>
<evidence type="ECO:0000313" key="7">
    <source>
        <dbReference type="Proteomes" id="UP000176050"/>
    </source>
</evidence>
<dbReference type="Proteomes" id="UP000176050">
    <property type="component" value="Chromosome"/>
</dbReference>
<organism evidence="6 7">
    <name type="scientific">Urechidicola croceus</name>
    <dbReference type="NCBI Taxonomy" id="1850246"/>
    <lineage>
        <taxon>Bacteria</taxon>
        <taxon>Pseudomonadati</taxon>
        <taxon>Bacteroidota</taxon>
        <taxon>Flavobacteriia</taxon>
        <taxon>Flavobacteriales</taxon>
        <taxon>Flavobacteriaceae</taxon>
        <taxon>Urechidicola</taxon>
    </lineage>
</organism>
<protein>
    <recommendedName>
        <fullName evidence="5">OmpA-like domain-containing protein</fullName>
    </recommendedName>
</protein>
<dbReference type="STRING" id="1850246.LPB138_04070"/>
<dbReference type="Gene3D" id="3.30.1330.60">
    <property type="entry name" value="OmpA-like domain"/>
    <property type="match status" value="1"/>
</dbReference>
<dbReference type="GO" id="GO:0009279">
    <property type="term" value="C:cell outer membrane"/>
    <property type="evidence" value="ECO:0007669"/>
    <property type="project" value="UniProtKB-SubCell"/>
</dbReference>
<dbReference type="Gene3D" id="2.120.10.30">
    <property type="entry name" value="TolB, C-terminal domain"/>
    <property type="match status" value="1"/>
</dbReference>
<dbReference type="InterPro" id="IPR011659">
    <property type="entry name" value="WD40"/>
</dbReference>
<evidence type="ECO:0000256" key="4">
    <source>
        <dbReference type="PROSITE-ProRule" id="PRU00473"/>
    </source>
</evidence>
<gene>
    <name evidence="6" type="ORF">LPB138_04070</name>
</gene>
<dbReference type="InterPro" id="IPR006665">
    <property type="entry name" value="OmpA-like"/>
</dbReference>
<evidence type="ECO:0000256" key="1">
    <source>
        <dbReference type="ARBA" id="ARBA00004442"/>
    </source>
</evidence>
<dbReference type="PRINTS" id="PR01021">
    <property type="entry name" value="OMPADOMAIN"/>
</dbReference>
<accession>A0A1D8P5T5</accession>
<evidence type="ECO:0000256" key="2">
    <source>
        <dbReference type="ARBA" id="ARBA00023136"/>
    </source>
</evidence>
<proteinExistence type="predicted"/>
<dbReference type="InterPro" id="IPR006664">
    <property type="entry name" value="OMP_bac"/>
</dbReference>
<dbReference type="InterPro" id="IPR011042">
    <property type="entry name" value="6-blade_b-propeller_TolB-like"/>
</dbReference>
<evidence type="ECO:0000256" key="3">
    <source>
        <dbReference type="ARBA" id="ARBA00023237"/>
    </source>
</evidence>